<dbReference type="GO" id="GO:0016491">
    <property type="term" value="F:oxidoreductase activity"/>
    <property type="evidence" value="ECO:0007669"/>
    <property type="project" value="UniProtKB-KW"/>
</dbReference>
<gene>
    <name evidence="3" type="ORF">AS156_25150</name>
</gene>
<feature type="domain" description="FAD dependent oxidoreductase" evidence="2">
    <location>
        <begin position="11"/>
        <end position="399"/>
    </location>
</feature>
<name>A0A109J780_9BRAD</name>
<protein>
    <submittedName>
        <fullName evidence="3">Amino acid dehydrogenase</fullName>
    </submittedName>
</protein>
<dbReference type="PANTHER" id="PTHR13847:SF289">
    <property type="entry name" value="GLYCINE OXIDASE"/>
    <property type="match status" value="1"/>
</dbReference>
<dbReference type="GO" id="GO:0005737">
    <property type="term" value="C:cytoplasm"/>
    <property type="evidence" value="ECO:0007669"/>
    <property type="project" value="TreeGrafter"/>
</dbReference>
<keyword evidence="4" id="KW-1185">Reference proteome</keyword>
<organism evidence="3 4">
    <name type="scientific">Bradyrhizobium macuxiense</name>
    <dbReference type="NCBI Taxonomy" id="1755647"/>
    <lineage>
        <taxon>Bacteria</taxon>
        <taxon>Pseudomonadati</taxon>
        <taxon>Pseudomonadota</taxon>
        <taxon>Alphaproteobacteria</taxon>
        <taxon>Hyphomicrobiales</taxon>
        <taxon>Nitrobacteraceae</taxon>
        <taxon>Bradyrhizobium</taxon>
    </lineage>
</organism>
<dbReference type="RefSeq" id="WP_066516263.1">
    <property type="nucleotide sequence ID" value="NZ_LNCU01000132.1"/>
</dbReference>
<dbReference type="PANTHER" id="PTHR13847">
    <property type="entry name" value="SARCOSINE DEHYDROGENASE-RELATED"/>
    <property type="match status" value="1"/>
</dbReference>
<dbReference type="InterPro" id="IPR006076">
    <property type="entry name" value="FAD-dep_OxRdtase"/>
</dbReference>
<dbReference type="SUPFAM" id="SSF51905">
    <property type="entry name" value="FAD/NAD(P)-binding domain"/>
    <property type="match status" value="1"/>
</dbReference>
<dbReference type="OrthoDB" id="9805337at2"/>
<dbReference type="Gene3D" id="3.30.9.10">
    <property type="entry name" value="D-Amino Acid Oxidase, subunit A, domain 2"/>
    <property type="match status" value="1"/>
</dbReference>
<evidence type="ECO:0000256" key="1">
    <source>
        <dbReference type="ARBA" id="ARBA00023002"/>
    </source>
</evidence>
<dbReference type="Proteomes" id="UP000057737">
    <property type="component" value="Unassembled WGS sequence"/>
</dbReference>
<dbReference type="AlphaFoldDB" id="A0A109J780"/>
<keyword evidence="1" id="KW-0560">Oxidoreductase</keyword>
<evidence type="ECO:0000313" key="3">
    <source>
        <dbReference type="EMBL" id="KWV43598.1"/>
    </source>
</evidence>
<dbReference type="InterPro" id="IPR036188">
    <property type="entry name" value="FAD/NAD-bd_sf"/>
</dbReference>
<dbReference type="EMBL" id="LNCU01000132">
    <property type="protein sequence ID" value="KWV43598.1"/>
    <property type="molecule type" value="Genomic_DNA"/>
</dbReference>
<comment type="caution">
    <text evidence="3">The sequence shown here is derived from an EMBL/GenBank/DDBJ whole genome shotgun (WGS) entry which is preliminary data.</text>
</comment>
<accession>A0A109J780</accession>
<dbReference type="Pfam" id="PF01266">
    <property type="entry name" value="DAO"/>
    <property type="match status" value="1"/>
</dbReference>
<proteinExistence type="predicted"/>
<dbReference type="Gene3D" id="3.50.50.60">
    <property type="entry name" value="FAD/NAD(P)-binding domain"/>
    <property type="match status" value="2"/>
</dbReference>
<evidence type="ECO:0000313" key="4">
    <source>
        <dbReference type="Proteomes" id="UP000057737"/>
    </source>
</evidence>
<evidence type="ECO:0000259" key="2">
    <source>
        <dbReference type="Pfam" id="PF01266"/>
    </source>
</evidence>
<reference evidence="3 4" key="1">
    <citation type="submission" date="2015-11" db="EMBL/GenBank/DDBJ databases">
        <title>Draft Genome Sequence of the Strain BR 10303 (Bradyrhizobium sp.) isolated from nodules of Centrolobium paraense.</title>
        <authorList>
            <person name="Zelli J.E."/>
            <person name="Simoes-Araujo J.L."/>
            <person name="Barauna A.C."/>
            <person name="Silva K."/>
        </authorList>
    </citation>
    <scope>NUCLEOTIDE SEQUENCE [LARGE SCALE GENOMIC DNA]</scope>
    <source>
        <strain evidence="3 4">BR 10303</strain>
    </source>
</reference>
<sequence length="419" mass="44619">MTEGSPGQQADVVVLGAGMVGVSAGFAARQRGLSVIVVDRREPGSETSYGNAGILSSGSIFPLNTPALWKNLPKYLTNQHAALRWNMPWAVANAGWVIRFLASAAPSQTKPRAVALNGLISTSLKLHRDWIAQAGASNRIRETGWLKAWRGDGLANAKAEQAALAEYGIKSEVLDRQAISALEPNVIPAYSVGLLHTQTASVDSPGAVVKDYARMLAAGGGAIRRSEISQIVPQGDGWRVQLADGEIAARHVVVALGPWSAELLQPLGYRVPLAFERGYHQHFVPNPARKLLRPIHDADGSFVMTPMEQGIRVTCGVELTARDAPSNFSQLETVVPLARSVTEFGEPVGERWRGARPTLPDSLPMIGPAPRHRGLWLAFGNQHIGFTTGPGTGAAIAAMIAGSASPFDTQAFAPSRYIA</sequence>